<dbReference type="Proteomes" id="UP001391051">
    <property type="component" value="Unassembled WGS sequence"/>
</dbReference>
<keyword evidence="3" id="KW-1185">Reference proteome</keyword>
<organism evidence="2 3">
    <name type="scientific">Apiospora aurea</name>
    <dbReference type="NCBI Taxonomy" id="335848"/>
    <lineage>
        <taxon>Eukaryota</taxon>
        <taxon>Fungi</taxon>
        <taxon>Dikarya</taxon>
        <taxon>Ascomycota</taxon>
        <taxon>Pezizomycotina</taxon>
        <taxon>Sordariomycetes</taxon>
        <taxon>Xylariomycetidae</taxon>
        <taxon>Amphisphaeriales</taxon>
        <taxon>Apiosporaceae</taxon>
        <taxon>Apiospora</taxon>
    </lineage>
</organism>
<dbReference type="RefSeq" id="XP_066692486.1">
    <property type="nucleotide sequence ID" value="XM_066851397.1"/>
</dbReference>
<comment type="caution">
    <text evidence="2">The sequence shown here is derived from an EMBL/GenBank/DDBJ whole genome shotgun (WGS) entry which is preliminary data.</text>
</comment>
<reference evidence="2 3" key="1">
    <citation type="submission" date="2023-01" db="EMBL/GenBank/DDBJ databases">
        <title>Analysis of 21 Apiospora genomes using comparative genomics revels a genus with tremendous synthesis potential of carbohydrate active enzymes and secondary metabolites.</title>
        <authorList>
            <person name="Sorensen T."/>
        </authorList>
    </citation>
    <scope>NUCLEOTIDE SEQUENCE [LARGE SCALE GENOMIC DNA]</scope>
    <source>
        <strain evidence="2 3">CBS 24483</strain>
    </source>
</reference>
<dbReference type="EMBL" id="JAQQWE010000011">
    <property type="protein sequence ID" value="KAK7936737.1"/>
    <property type="molecule type" value="Genomic_DNA"/>
</dbReference>
<evidence type="ECO:0000256" key="1">
    <source>
        <dbReference type="SAM" id="MobiDB-lite"/>
    </source>
</evidence>
<sequence>MSHFLDQRADRMNRLDALLESMGDQSGVESVLAGTDDIKANDERSADGASDLEDDDPEYHSPEEQFQNLQHLRTVELVLTQSNAYRVFGRGLKYLVHPPQTLSDAVASRDVMVLADFLSKYDTQHRATFSSSIRKLRDLGVSRRGIAALLMENAVDFIENEFCSDEDQAEWYKRLAHRLGDRFSRTENIVDLDDVGLVSRAAIAGSIPSTQSGSVLEQSGLSKSNVMKACVLQWEIPAVFLRNEKGNTQDRDIMKELSNFVVIVGSCGQFEASTCAQYAKKHFGKSGEKAIKAVASVLKHLISINATDKRGIVIVYCCKDQKLEIL</sequence>
<feature type="region of interest" description="Disordered" evidence="1">
    <location>
        <begin position="26"/>
        <end position="60"/>
    </location>
</feature>
<protein>
    <submittedName>
        <fullName evidence="2">Uncharacterized protein</fullName>
    </submittedName>
</protein>
<name>A0ABR1PRV1_9PEZI</name>
<proteinExistence type="predicted"/>
<gene>
    <name evidence="2" type="ORF">PG986_015175</name>
</gene>
<evidence type="ECO:0000313" key="2">
    <source>
        <dbReference type="EMBL" id="KAK7936737.1"/>
    </source>
</evidence>
<accession>A0ABR1PRV1</accession>
<feature type="compositionally biased region" description="Basic and acidic residues" evidence="1">
    <location>
        <begin position="36"/>
        <end position="46"/>
    </location>
</feature>
<dbReference type="GeneID" id="92084459"/>
<evidence type="ECO:0000313" key="3">
    <source>
        <dbReference type="Proteomes" id="UP001391051"/>
    </source>
</evidence>